<comment type="similarity">
    <text evidence="2 12">Belongs to the RNA methyltransferase RsmE family.</text>
</comment>
<dbReference type="NCBIfam" id="NF008696">
    <property type="entry name" value="PRK11713.3-5"/>
    <property type="match status" value="1"/>
</dbReference>
<dbReference type="SUPFAM" id="SSF75217">
    <property type="entry name" value="alpha/beta knot"/>
    <property type="match status" value="1"/>
</dbReference>
<dbReference type="InterPro" id="IPR046887">
    <property type="entry name" value="RsmE_PUA-like"/>
</dbReference>
<dbReference type="Gene3D" id="2.40.240.20">
    <property type="entry name" value="Hypothetical PUA domain-like, domain 1"/>
    <property type="match status" value="1"/>
</dbReference>
<accession>A0A1E5Q833</accession>
<keyword evidence="16" id="KW-1185">Reference proteome</keyword>
<keyword evidence="7 12" id="KW-0489">Methyltransferase</keyword>
<keyword evidence="8 12" id="KW-0808">Transferase</keyword>
<name>A0A1E5Q833_9PROT</name>
<evidence type="ECO:0000256" key="4">
    <source>
        <dbReference type="ARBA" id="ARBA00013673"/>
    </source>
</evidence>
<sequence>MSESKTITRLYCDADLSQGLTVALGPGPAHKLRAVLRARVGDEVLLFNGRDGEWRATLTDLGKTKASAECQDQTRAQLAEPGPWLAFAPLKKDRLDMVVEKAVELGVERMIPVLTARTENRRLKMDRLLQQILDGAEQCERLTVPTLSEPIPLEKLAQVWPQGRVLLVAAERRDCTPLAEKLPSLTGPMGLLVGPEGGFEAQELDGLENLPISVFVNLGPRILRAETAAIAALAVMQALNGE</sequence>
<dbReference type="GO" id="GO:0005737">
    <property type="term" value="C:cytoplasm"/>
    <property type="evidence" value="ECO:0007669"/>
    <property type="project" value="UniProtKB-SubCell"/>
</dbReference>
<dbReference type="RefSeq" id="WP_069957686.1">
    <property type="nucleotide sequence ID" value="NZ_MCGG01000021.1"/>
</dbReference>
<comment type="function">
    <text evidence="10 12">Specifically methylates the N3 position of the uracil ring of uridine 1498 (m3U1498) in 16S rRNA. Acts on the fully assembled 30S ribosomal subunit.</text>
</comment>
<evidence type="ECO:0000256" key="2">
    <source>
        <dbReference type="ARBA" id="ARBA00005528"/>
    </source>
</evidence>
<dbReference type="Proteomes" id="UP000095347">
    <property type="component" value="Unassembled WGS sequence"/>
</dbReference>
<dbReference type="PANTHER" id="PTHR30027:SF3">
    <property type="entry name" value="16S RRNA (URACIL(1498)-N(3))-METHYLTRANSFERASE"/>
    <property type="match status" value="1"/>
</dbReference>
<evidence type="ECO:0000259" key="14">
    <source>
        <dbReference type="Pfam" id="PF20260"/>
    </source>
</evidence>
<dbReference type="InterPro" id="IPR029026">
    <property type="entry name" value="tRNA_m1G_MTases_N"/>
</dbReference>
<evidence type="ECO:0000313" key="16">
    <source>
        <dbReference type="Proteomes" id="UP000095347"/>
    </source>
</evidence>
<dbReference type="SUPFAM" id="SSF88697">
    <property type="entry name" value="PUA domain-like"/>
    <property type="match status" value="1"/>
</dbReference>
<evidence type="ECO:0000313" key="15">
    <source>
        <dbReference type="EMBL" id="OEJ67533.1"/>
    </source>
</evidence>
<feature type="domain" description="Ribosomal RNA small subunit methyltransferase E PUA-like" evidence="14">
    <location>
        <begin position="34"/>
        <end position="68"/>
    </location>
</feature>
<dbReference type="OrthoDB" id="9815641at2"/>
<reference evidence="16" key="1">
    <citation type="submission" date="2016-07" db="EMBL/GenBank/DDBJ databases">
        <authorList>
            <person name="Florea S."/>
            <person name="Webb J.S."/>
            <person name="Jaromczyk J."/>
            <person name="Schardl C.L."/>
        </authorList>
    </citation>
    <scope>NUCLEOTIDE SEQUENCE [LARGE SCALE GENOMIC DNA]</scope>
    <source>
        <strain evidence="16">MV-1</strain>
    </source>
</reference>
<dbReference type="InterPro" id="IPR029028">
    <property type="entry name" value="Alpha/beta_knot_MTases"/>
</dbReference>
<evidence type="ECO:0000256" key="10">
    <source>
        <dbReference type="ARBA" id="ARBA00025699"/>
    </source>
</evidence>
<dbReference type="AlphaFoldDB" id="A0A1E5Q833"/>
<organism evidence="15 16">
    <name type="scientific">Magnetovibrio blakemorei</name>
    <dbReference type="NCBI Taxonomy" id="28181"/>
    <lineage>
        <taxon>Bacteria</taxon>
        <taxon>Pseudomonadati</taxon>
        <taxon>Pseudomonadota</taxon>
        <taxon>Alphaproteobacteria</taxon>
        <taxon>Rhodospirillales</taxon>
        <taxon>Magnetovibrionaceae</taxon>
        <taxon>Magnetovibrio</taxon>
    </lineage>
</organism>
<dbReference type="STRING" id="28181.BEN30_08850"/>
<comment type="caution">
    <text evidence="15">The sequence shown here is derived from an EMBL/GenBank/DDBJ whole genome shotgun (WGS) entry which is preliminary data.</text>
</comment>
<protein>
    <recommendedName>
        <fullName evidence="4 12">Ribosomal RNA small subunit methyltransferase E</fullName>
        <ecNumber evidence="3 12">2.1.1.193</ecNumber>
    </recommendedName>
</protein>
<evidence type="ECO:0000256" key="3">
    <source>
        <dbReference type="ARBA" id="ARBA00012328"/>
    </source>
</evidence>
<gene>
    <name evidence="15" type="ORF">BEN30_08850</name>
</gene>
<evidence type="ECO:0000256" key="9">
    <source>
        <dbReference type="ARBA" id="ARBA00022691"/>
    </source>
</evidence>
<dbReference type="CDD" id="cd18084">
    <property type="entry name" value="RsmE-like"/>
    <property type="match status" value="1"/>
</dbReference>
<evidence type="ECO:0000256" key="5">
    <source>
        <dbReference type="ARBA" id="ARBA00022490"/>
    </source>
</evidence>
<proteinExistence type="inferred from homology"/>
<keyword evidence="6 12" id="KW-0698">rRNA processing</keyword>
<keyword evidence="5 12" id="KW-0963">Cytoplasm</keyword>
<evidence type="ECO:0000256" key="6">
    <source>
        <dbReference type="ARBA" id="ARBA00022552"/>
    </source>
</evidence>
<evidence type="ECO:0000256" key="1">
    <source>
        <dbReference type="ARBA" id="ARBA00004496"/>
    </source>
</evidence>
<evidence type="ECO:0000259" key="13">
    <source>
        <dbReference type="Pfam" id="PF04452"/>
    </source>
</evidence>
<evidence type="ECO:0000256" key="11">
    <source>
        <dbReference type="ARBA" id="ARBA00047944"/>
    </source>
</evidence>
<evidence type="ECO:0000256" key="8">
    <source>
        <dbReference type="ARBA" id="ARBA00022679"/>
    </source>
</evidence>
<evidence type="ECO:0000256" key="7">
    <source>
        <dbReference type="ARBA" id="ARBA00022603"/>
    </source>
</evidence>
<dbReference type="GO" id="GO:0070042">
    <property type="term" value="F:rRNA (uridine-N3-)-methyltransferase activity"/>
    <property type="evidence" value="ECO:0007669"/>
    <property type="project" value="TreeGrafter"/>
</dbReference>
<dbReference type="InterPro" id="IPR006700">
    <property type="entry name" value="RsmE"/>
</dbReference>
<dbReference type="InterPro" id="IPR015947">
    <property type="entry name" value="PUA-like_sf"/>
</dbReference>
<comment type="subcellular location">
    <subcellularLocation>
        <location evidence="1 12">Cytoplasm</location>
    </subcellularLocation>
</comment>
<dbReference type="EMBL" id="MCGG01000021">
    <property type="protein sequence ID" value="OEJ67533.1"/>
    <property type="molecule type" value="Genomic_DNA"/>
</dbReference>
<dbReference type="PANTHER" id="PTHR30027">
    <property type="entry name" value="RIBOSOMAL RNA SMALL SUBUNIT METHYLTRANSFERASE E"/>
    <property type="match status" value="1"/>
</dbReference>
<dbReference type="PIRSF" id="PIRSF015601">
    <property type="entry name" value="MTase_slr0722"/>
    <property type="match status" value="1"/>
</dbReference>
<evidence type="ECO:0000256" key="12">
    <source>
        <dbReference type="PIRNR" id="PIRNR015601"/>
    </source>
</evidence>
<dbReference type="Pfam" id="PF20260">
    <property type="entry name" value="PUA_4"/>
    <property type="match status" value="1"/>
</dbReference>
<keyword evidence="9 12" id="KW-0949">S-adenosyl-L-methionine</keyword>
<dbReference type="Gene3D" id="3.40.1280.10">
    <property type="match status" value="1"/>
</dbReference>
<dbReference type="EC" id="2.1.1.193" evidence="3 12"/>
<dbReference type="GO" id="GO:0070475">
    <property type="term" value="P:rRNA base methylation"/>
    <property type="evidence" value="ECO:0007669"/>
    <property type="project" value="TreeGrafter"/>
</dbReference>
<comment type="catalytic activity">
    <reaction evidence="11 12">
        <text>uridine(1498) in 16S rRNA + S-adenosyl-L-methionine = N(3)-methyluridine(1498) in 16S rRNA + S-adenosyl-L-homocysteine + H(+)</text>
        <dbReference type="Rhea" id="RHEA:42920"/>
        <dbReference type="Rhea" id="RHEA-COMP:10283"/>
        <dbReference type="Rhea" id="RHEA-COMP:10284"/>
        <dbReference type="ChEBI" id="CHEBI:15378"/>
        <dbReference type="ChEBI" id="CHEBI:57856"/>
        <dbReference type="ChEBI" id="CHEBI:59789"/>
        <dbReference type="ChEBI" id="CHEBI:65315"/>
        <dbReference type="ChEBI" id="CHEBI:74502"/>
        <dbReference type="EC" id="2.1.1.193"/>
    </reaction>
</comment>
<dbReference type="InterPro" id="IPR046886">
    <property type="entry name" value="RsmE_MTase_dom"/>
</dbReference>
<feature type="domain" description="Ribosomal RNA small subunit methyltransferase E methyltransferase" evidence="13">
    <location>
        <begin position="85"/>
        <end position="237"/>
    </location>
</feature>
<dbReference type="Pfam" id="PF04452">
    <property type="entry name" value="Methyltrans_RNA"/>
    <property type="match status" value="1"/>
</dbReference>
<dbReference type="NCBIfam" id="TIGR00046">
    <property type="entry name" value="RsmE family RNA methyltransferase"/>
    <property type="match status" value="1"/>
</dbReference>